<accession>A0A1G7B1C4</accession>
<dbReference type="Pfam" id="PF13683">
    <property type="entry name" value="rve_3"/>
    <property type="match status" value="1"/>
</dbReference>
<feature type="compositionally biased region" description="Basic and acidic residues" evidence="1">
    <location>
        <begin position="201"/>
        <end position="211"/>
    </location>
</feature>
<gene>
    <name evidence="3" type="ORF">SAMN04487779_102257</name>
</gene>
<dbReference type="PROSITE" id="PS50994">
    <property type="entry name" value="INTEGRASE"/>
    <property type="match status" value="1"/>
</dbReference>
<dbReference type="Gene3D" id="3.30.420.10">
    <property type="entry name" value="Ribonuclease H-like superfamily/Ribonuclease H"/>
    <property type="match status" value="1"/>
</dbReference>
<dbReference type="Proteomes" id="UP000198925">
    <property type="component" value="Unassembled WGS sequence"/>
</dbReference>
<protein>
    <submittedName>
        <fullName evidence="3">Putative transposase</fullName>
    </submittedName>
</protein>
<proteinExistence type="predicted"/>
<name>A0A1G7B1C4_9PROT</name>
<evidence type="ECO:0000313" key="3">
    <source>
        <dbReference type="EMBL" id="SDE20823.1"/>
    </source>
</evidence>
<feature type="region of interest" description="Disordered" evidence="1">
    <location>
        <begin position="186"/>
        <end position="211"/>
    </location>
</feature>
<dbReference type="InterPro" id="IPR036397">
    <property type="entry name" value="RNaseH_sf"/>
</dbReference>
<sequence length="211" mass="24215">MVNPKRVHRLYRLEGLQMRLKPPRRRVMAKLREDRTPAVAPNQVWAMDWIYDQLFDGRRIWVLTMVDTCSRVCPALRVCRVASAAEVIAALEEAVKRHGAPGSIRVDQDCQFTSRELDLWAYGKGVTLDFSRPGKPTDNAHAEAFNARFRAECLSQHWFLDLDDAQAKVERWRVDYNEVRPHSAIGDRPPMALISAPEPLLRGDRQPESLT</sequence>
<dbReference type="GO" id="GO:0003676">
    <property type="term" value="F:nucleic acid binding"/>
    <property type="evidence" value="ECO:0007669"/>
    <property type="project" value="InterPro"/>
</dbReference>
<evidence type="ECO:0000256" key="1">
    <source>
        <dbReference type="SAM" id="MobiDB-lite"/>
    </source>
</evidence>
<dbReference type="InterPro" id="IPR012337">
    <property type="entry name" value="RNaseH-like_sf"/>
</dbReference>
<dbReference type="PANTHER" id="PTHR47515">
    <property type="entry name" value="LOW CALCIUM RESPONSE LOCUS PROTEIN T"/>
    <property type="match status" value="1"/>
</dbReference>
<dbReference type="GO" id="GO:0015074">
    <property type="term" value="P:DNA integration"/>
    <property type="evidence" value="ECO:0007669"/>
    <property type="project" value="InterPro"/>
</dbReference>
<dbReference type="STRING" id="938405.SAMN02927895_05607"/>
<dbReference type="NCBIfam" id="NF033516">
    <property type="entry name" value="transpos_IS3"/>
    <property type="match status" value="1"/>
</dbReference>
<keyword evidence="4" id="KW-1185">Reference proteome</keyword>
<dbReference type="EMBL" id="FMZX01000022">
    <property type="protein sequence ID" value="SDE20823.1"/>
    <property type="molecule type" value="Genomic_DNA"/>
</dbReference>
<evidence type="ECO:0000259" key="2">
    <source>
        <dbReference type="PROSITE" id="PS50994"/>
    </source>
</evidence>
<reference evidence="3 4" key="1">
    <citation type="submission" date="2016-10" db="EMBL/GenBank/DDBJ databases">
        <authorList>
            <person name="de Groot N.N."/>
        </authorList>
    </citation>
    <scope>NUCLEOTIDE SEQUENCE [LARGE SCALE GENOMIC DNA]</scope>
    <source>
        <strain evidence="3 4">CPCC 100156</strain>
    </source>
</reference>
<dbReference type="InterPro" id="IPR048020">
    <property type="entry name" value="Transpos_IS3"/>
</dbReference>
<evidence type="ECO:0000313" key="4">
    <source>
        <dbReference type="Proteomes" id="UP000198925"/>
    </source>
</evidence>
<dbReference type="InterPro" id="IPR001584">
    <property type="entry name" value="Integrase_cat-core"/>
</dbReference>
<dbReference type="AlphaFoldDB" id="A0A1G7B1C4"/>
<dbReference type="SUPFAM" id="SSF53098">
    <property type="entry name" value="Ribonuclease H-like"/>
    <property type="match status" value="1"/>
</dbReference>
<dbReference type="PANTHER" id="PTHR47515:SF1">
    <property type="entry name" value="BLR2054 PROTEIN"/>
    <property type="match status" value="1"/>
</dbReference>
<feature type="domain" description="Integrase catalytic" evidence="2">
    <location>
        <begin position="37"/>
        <end position="197"/>
    </location>
</feature>
<organism evidence="3 4">
    <name type="scientific">Belnapia rosea</name>
    <dbReference type="NCBI Taxonomy" id="938405"/>
    <lineage>
        <taxon>Bacteria</taxon>
        <taxon>Pseudomonadati</taxon>
        <taxon>Pseudomonadota</taxon>
        <taxon>Alphaproteobacteria</taxon>
        <taxon>Acetobacterales</taxon>
        <taxon>Roseomonadaceae</taxon>
        <taxon>Belnapia</taxon>
    </lineage>
</organism>